<evidence type="ECO:0000259" key="2">
    <source>
        <dbReference type="Pfam" id="PF02272"/>
    </source>
</evidence>
<name>A0A3B0UCX2_9ZZZZ</name>
<dbReference type="InterPro" id="IPR003156">
    <property type="entry name" value="DHHA1_dom"/>
</dbReference>
<feature type="non-terminal residue" evidence="3">
    <location>
        <position position="1"/>
    </location>
</feature>
<dbReference type="AlphaFoldDB" id="A0A3B0UCX2"/>
<dbReference type="Pfam" id="PF01368">
    <property type="entry name" value="DHH"/>
    <property type="match status" value="1"/>
</dbReference>
<dbReference type="Gene3D" id="3.90.1640.10">
    <property type="entry name" value="inorganic pyrophosphatase (n-terminal core)"/>
    <property type="match status" value="1"/>
</dbReference>
<proteinExistence type="predicted"/>
<evidence type="ECO:0000313" key="3">
    <source>
        <dbReference type="EMBL" id="VAW23187.1"/>
    </source>
</evidence>
<dbReference type="PANTHER" id="PTHR47618">
    <property type="entry name" value="BIFUNCTIONAL OLIGORIBONUCLEASE AND PAP PHOSPHATASE NRNA"/>
    <property type="match status" value="1"/>
</dbReference>
<sequence length="342" mass="38671">NIDDIKEIKELLSTPKKVVIVPHKNPDGDAVGASLAVYLYLLKKGHQATVVSPNDYPNFLKWLPNSKDIYKFDMQNRQSKRAIDEASIIFLLDFNALHRVGSDMQNYLEQFVGDFIMIDHHQQPDDIAKYLYSDTSICSTCQMVYHFLEKLDELEQIDSDISTCLYTGIMTDTGSFRFPSTTSTTHRIIASLIDKGANNAKIHNNVYDTNSYGRLQLLGRALSNLVVIEKLKTAYITLTQQDLDEFNYQKGDTEGVVNYALSLKEIIFAVIFIEDIDQKIIKISLRSKGKFSVNKFAREHFDGGGHDNAAGGKSRVSLDATVSKFLNVLPNYKKELLSSYEE</sequence>
<dbReference type="PANTHER" id="PTHR47618:SF1">
    <property type="entry name" value="BIFUNCTIONAL OLIGORIBONUCLEASE AND PAP PHOSPHATASE NRNA"/>
    <property type="match status" value="1"/>
</dbReference>
<protein>
    <submittedName>
        <fullName evidence="3">3'-to-5' oligoribonuclease A, Bacillus type</fullName>
    </submittedName>
</protein>
<dbReference type="InterPro" id="IPR001667">
    <property type="entry name" value="DDH_dom"/>
</dbReference>
<accession>A0A3B0UCX2</accession>
<evidence type="ECO:0000259" key="1">
    <source>
        <dbReference type="Pfam" id="PF01368"/>
    </source>
</evidence>
<dbReference type="GO" id="GO:0003676">
    <property type="term" value="F:nucleic acid binding"/>
    <property type="evidence" value="ECO:0007669"/>
    <property type="project" value="InterPro"/>
</dbReference>
<organism evidence="3">
    <name type="scientific">hydrothermal vent metagenome</name>
    <dbReference type="NCBI Taxonomy" id="652676"/>
    <lineage>
        <taxon>unclassified sequences</taxon>
        <taxon>metagenomes</taxon>
        <taxon>ecological metagenomes</taxon>
    </lineage>
</organism>
<feature type="domain" description="DHHA1" evidence="2">
    <location>
        <begin position="245"/>
        <end position="315"/>
    </location>
</feature>
<feature type="domain" description="DDH" evidence="1">
    <location>
        <begin position="17"/>
        <end position="169"/>
    </location>
</feature>
<gene>
    <name evidence="3" type="ORF">MNBD_BACTEROID04-2042</name>
</gene>
<dbReference type="Gene3D" id="3.10.310.30">
    <property type="match status" value="1"/>
</dbReference>
<dbReference type="SUPFAM" id="SSF64182">
    <property type="entry name" value="DHH phosphoesterases"/>
    <property type="match status" value="1"/>
</dbReference>
<dbReference type="InterPro" id="IPR038763">
    <property type="entry name" value="DHH_sf"/>
</dbReference>
<dbReference type="Pfam" id="PF02272">
    <property type="entry name" value="DHHA1"/>
    <property type="match status" value="1"/>
</dbReference>
<dbReference type="EMBL" id="UOER01000184">
    <property type="protein sequence ID" value="VAW23187.1"/>
    <property type="molecule type" value="Genomic_DNA"/>
</dbReference>
<reference evidence="3" key="1">
    <citation type="submission" date="2018-06" db="EMBL/GenBank/DDBJ databases">
        <authorList>
            <person name="Zhirakovskaya E."/>
        </authorList>
    </citation>
    <scope>NUCLEOTIDE SEQUENCE</scope>
</reference>
<dbReference type="InterPro" id="IPR051319">
    <property type="entry name" value="Oligoribo/pAp-PDE_c-di-AMP_PDE"/>
</dbReference>